<accession>A0A7N0T348</accession>
<organism evidence="1 2">
    <name type="scientific">Kalanchoe fedtschenkoi</name>
    <name type="common">Lavender scallops</name>
    <name type="synonym">South American air plant</name>
    <dbReference type="NCBI Taxonomy" id="63787"/>
    <lineage>
        <taxon>Eukaryota</taxon>
        <taxon>Viridiplantae</taxon>
        <taxon>Streptophyta</taxon>
        <taxon>Embryophyta</taxon>
        <taxon>Tracheophyta</taxon>
        <taxon>Spermatophyta</taxon>
        <taxon>Magnoliopsida</taxon>
        <taxon>eudicotyledons</taxon>
        <taxon>Gunneridae</taxon>
        <taxon>Pentapetalae</taxon>
        <taxon>Saxifragales</taxon>
        <taxon>Crassulaceae</taxon>
        <taxon>Kalanchoe</taxon>
    </lineage>
</organism>
<evidence type="ECO:0000313" key="1">
    <source>
        <dbReference type="EnsemblPlants" id="Kaladp0019s0114.1.v1.1.CDS.1"/>
    </source>
</evidence>
<dbReference type="Proteomes" id="UP000594263">
    <property type="component" value="Unplaced"/>
</dbReference>
<sequence>MLKGCFCVGCLKTTWCSIWPENLMLCFMLMDSLISSSTSILNKIQSKAPEALSSHLYFKKVTAQLLFGAEEFKMKMD</sequence>
<reference evidence="1" key="1">
    <citation type="submission" date="2021-01" db="UniProtKB">
        <authorList>
            <consortium name="EnsemblPlants"/>
        </authorList>
    </citation>
    <scope>IDENTIFICATION</scope>
</reference>
<dbReference type="Gramene" id="Kaladp0019s0114.1.v1.1">
    <property type="protein sequence ID" value="Kaladp0019s0114.1.v1.1.CDS.1"/>
    <property type="gene ID" value="Kaladp0019s0114.v1.1"/>
</dbReference>
<proteinExistence type="predicted"/>
<protein>
    <submittedName>
        <fullName evidence="1">Uncharacterized protein</fullName>
    </submittedName>
</protein>
<dbReference type="AlphaFoldDB" id="A0A7N0T348"/>
<dbReference type="EnsemblPlants" id="Kaladp0019s0114.1.v1.1">
    <property type="protein sequence ID" value="Kaladp0019s0114.1.v1.1.CDS.1"/>
    <property type="gene ID" value="Kaladp0019s0114.v1.1"/>
</dbReference>
<keyword evidence="2" id="KW-1185">Reference proteome</keyword>
<evidence type="ECO:0000313" key="2">
    <source>
        <dbReference type="Proteomes" id="UP000594263"/>
    </source>
</evidence>
<name>A0A7N0T348_KALFE</name>